<feature type="compositionally biased region" description="Basic and acidic residues" evidence="1">
    <location>
        <begin position="170"/>
        <end position="183"/>
    </location>
</feature>
<sequence length="285" mass="30647">MSEGTKDAVSKAAAAGLGALAGAAVAGPAGAVLGATAGSMLEPVMRRVWDELASDSQASAEQVLVEASSYSDKTPDEFADSIRQDEVRRLLGGIAFAAGSKTRNKDKIRGLGRALADGVLADDDARLDETHLILGAMDDLEAPHITVLDFLVNYYPGRVWQGEQTQPPRRVKDDSSTHGRPDTRPRWKVFELEFARPGFRGSLQSLLGTLQRHGLAVPEQDVKNVLDRYQRDAKTAAMLSLNSTGPGPSEAKFRTENLETRWSATGLGAHVLNYILAEQPTEPEA</sequence>
<proteinExistence type="predicted"/>
<dbReference type="EMBL" id="JBHUOG010000001">
    <property type="protein sequence ID" value="MFD2793819.1"/>
    <property type="molecule type" value="Genomic_DNA"/>
</dbReference>
<feature type="region of interest" description="Disordered" evidence="1">
    <location>
        <begin position="162"/>
        <end position="183"/>
    </location>
</feature>
<evidence type="ECO:0000313" key="3">
    <source>
        <dbReference type="Proteomes" id="UP001597479"/>
    </source>
</evidence>
<gene>
    <name evidence="2" type="ORF">ACFS27_09720</name>
</gene>
<reference evidence="3" key="1">
    <citation type="journal article" date="2019" name="Int. J. Syst. Evol. Microbiol.">
        <title>The Global Catalogue of Microorganisms (GCM) 10K type strain sequencing project: providing services to taxonomists for standard genome sequencing and annotation.</title>
        <authorList>
            <consortium name="The Broad Institute Genomics Platform"/>
            <consortium name="The Broad Institute Genome Sequencing Center for Infectious Disease"/>
            <person name="Wu L."/>
            <person name="Ma J."/>
        </authorList>
    </citation>
    <scope>NUCLEOTIDE SEQUENCE [LARGE SCALE GENOMIC DNA]</scope>
    <source>
        <strain evidence="3">CCM 7044</strain>
    </source>
</reference>
<evidence type="ECO:0000256" key="1">
    <source>
        <dbReference type="SAM" id="MobiDB-lite"/>
    </source>
</evidence>
<organism evidence="2 3">
    <name type="scientific">Promicromonospora vindobonensis</name>
    <dbReference type="NCBI Taxonomy" id="195748"/>
    <lineage>
        <taxon>Bacteria</taxon>
        <taxon>Bacillati</taxon>
        <taxon>Actinomycetota</taxon>
        <taxon>Actinomycetes</taxon>
        <taxon>Micrococcales</taxon>
        <taxon>Promicromonosporaceae</taxon>
        <taxon>Promicromonospora</taxon>
    </lineage>
</organism>
<keyword evidence="3" id="KW-1185">Reference proteome</keyword>
<accession>A0ABW5VRD9</accession>
<dbReference type="RefSeq" id="WP_377182348.1">
    <property type="nucleotide sequence ID" value="NZ_JBHUOG010000001.1"/>
</dbReference>
<evidence type="ECO:0000313" key="2">
    <source>
        <dbReference type="EMBL" id="MFD2793819.1"/>
    </source>
</evidence>
<protein>
    <submittedName>
        <fullName evidence="2">Uncharacterized protein</fullName>
    </submittedName>
</protein>
<comment type="caution">
    <text evidence="2">The sequence shown here is derived from an EMBL/GenBank/DDBJ whole genome shotgun (WGS) entry which is preliminary data.</text>
</comment>
<dbReference type="Proteomes" id="UP001597479">
    <property type="component" value="Unassembled WGS sequence"/>
</dbReference>
<name>A0ABW5VRD9_9MICO</name>